<dbReference type="RefSeq" id="XP_028884751.1">
    <property type="nucleotide sequence ID" value="XM_029023555.1"/>
</dbReference>
<feature type="coiled-coil region" evidence="1">
    <location>
        <begin position="366"/>
        <end position="400"/>
    </location>
</feature>
<feature type="coiled-coil region" evidence="1">
    <location>
        <begin position="274"/>
        <end position="301"/>
    </location>
</feature>
<dbReference type="GeneID" id="39983335"/>
<comment type="caution">
    <text evidence="2">The sequence shown here is derived from an EMBL/GenBank/DDBJ whole genome shotgun (WGS) entry which is preliminary data.</text>
</comment>
<name>A0A1X0P1A4_9TRYP</name>
<keyword evidence="1" id="KW-0175">Coiled coil</keyword>
<feature type="coiled-coil region" evidence="1">
    <location>
        <begin position="146"/>
        <end position="239"/>
    </location>
</feature>
<evidence type="ECO:0000313" key="3">
    <source>
        <dbReference type="Proteomes" id="UP000192257"/>
    </source>
</evidence>
<evidence type="ECO:0000313" key="2">
    <source>
        <dbReference type="EMBL" id="ORC90685.1"/>
    </source>
</evidence>
<organism evidence="2 3">
    <name type="scientific">Trypanosoma theileri</name>
    <dbReference type="NCBI Taxonomy" id="67003"/>
    <lineage>
        <taxon>Eukaryota</taxon>
        <taxon>Discoba</taxon>
        <taxon>Euglenozoa</taxon>
        <taxon>Kinetoplastea</taxon>
        <taxon>Metakinetoplastina</taxon>
        <taxon>Trypanosomatida</taxon>
        <taxon>Trypanosomatidae</taxon>
        <taxon>Trypanosoma</taxon>
    </lineage>
</organism>
<dbReference type="Proteomes" id="UP000192257">
    <property type="component" value="Unassembled WGS sequence"/>
</dbReference>
<evidence type="ECO:0000256" key="1">
    <source>
        <dbReference type="SAM" id="Coils"/>
    </source>
</evidence>
<protein>
    <submittedName>
        <fullName evidence="2">Uncharacterized protein</fullName>
    </submittedName>
</protein>
<dbReference type="EMBL" id="NBCO01000007">
    <property type="protein sequence ID" value="ORC90685.1"/>
    <property type="molecule type" value="Genomic_DNA"/>
</dbReference>
<accession>A0A1X0P1A4</accession>
<keyword evidence="3" id="KW-1185">Reference proteome</keyword>
<reference evidence="2 3" key="1">
    <citation type="submission" date="2017-03" db="EMBL/GenBank/DDBJ databases">
        <title>An alternative strategy for trypanosome survival in the mammalian bloodstream revealed through genome and transcriptome analysis of the ubiquitous bovine parasite Trypanosoma (Megatrypanum) theileri.</title>
        <authorList>
            <person name="Kelly S."/>
            <person name="Ivens A."/>
            <person name="Mott A."/>
            <person name="O'Neill E."/>
            <person name="Emms D."/>
            <person name="Macleod O."/>
            <person name="Voorheis P."/>
            <person name="Matthews J."/>
            <person name="Matthews K."/>
            <person name="Carrington M."/>
        </authorList>
    </citation>
    <scope>NUCLEOTIDE SEQUENCE [LARGE SCALE GENOMIC DNA]</scope>
    <source>
        <strain evidence="2">Edinburgh</strain>
    </source>
</reference>
<sequence>MRPNKVERRKELECAIALRQKEMEELQRRKSELEEALSMRSGALAAGDLAAAFPVLDYCGARPRKDVRQLPIEHVGTVMTQFDIALKAITQYNHSLQQQIDELNRRIKTEGQRCAKVKQNTKLLADTTGCQVGTTNDVNGNKLLNNDGEEVTVQELERRKAIIEREIKAGQLLIKKKEKAILSMSDMLQERQEILDEINALNNEIRVTERDTRCEEEALQELNAEHAALDAKLNAAMQVNVSSSRQIIQKGIEAIKDEIDETVNGTRRGQERVIKAQDYRIEQLERRLECIQKALQNNNLVREVDSLLSRNWESNGELVLVDSEADMYDLEKIIPAQEKCHPVIYKLLLAEEERLSRRIETLNTIVKEKEDVIDALACKVEALSRECQKAIQELDQLASGAAYEEEKQRIKAMEYIQEQRLHYSDLFFERQKLKSKALATSRKAICK</sequence>
<dbReference type="AlphaFoldDB" id="A0A1X0P1A4"/>
<feature type="coiled-coil region" evidence="1">
    <location>
        <begin position="9"/>
        <end position="43"/>
    </location>
</feature>
<feature type="coiled-coil region" evidence="1">
    <location>
        <begin position="86"/>
        <end position="120"/>
    </location>
</feature>
<proteinExistence type="predicted"/>
<dbReference type="VEuPathDB" id="TriTrypDB:TM35_000071090"/>
<gene>
    <name evidence="2" type="ORF">TM35_000071090</name>
</gene>
<dbReference type="OrthoDB" id="277019at2759"/>